<dbReference type="PROSITE" id="PS01240">
    <property type="entry name" value="PNP_MTAP_2"/>
    <property type="match status" value="1"/>
</dbReference>
<dbReference type="Proteomes" id="UP000231426">
    <property type="component" value="Unassembled WGS sequence"/>
</dbReference>
<comment type="catalytic activity">
    <reaction evidence="4">
        <text>a purine D-ribonucleoside + phosphate = a purine nucleobase + alpha-D-ribose 1-phosphate</text>
        <dbReference type="Rhea" id="RHEA:19805"/>
        <dbReference type="ChEBI" id="CHEBI:26386"/>
        <dbReference type="ChEBI" id="CHEBI:43474"/>
        <dbReference type="ChEBI" id="CHEBI:57720"/>
        <dbReference type="ChEBI" id="CHEBI:142355"/>
        <dbReference type="EC" id="2.4.2.1"/>
    </reaction>
</comment>
<comment type="subunit">
    <text evidence="4">Homohexamer. Dimer of a homotrimer.</text>
</comment>
<comment type="pathway">
    <text evidence="4">Purine metabolism; purine nucleoside salvage.</text>
</comment>
<dbReference type="EC" id="2.4.2.1" evidence="4"/>
<dbReference type="FunFam" id="3.40.50.1580:FF:000012">
    <property type="entry name" value="Probable 6-oxopurine nucleoside phosphorylase"/>
    <property type="match status" value="1"/>
</dbReference>
<dbReference type="InterPro" id="IPR000845">
    <property type="entry name" value="Nucleoside_phosphorylase_d"/>
</dbReference>
<feature type="binding site" evidence="4">
    <location>
        <position position="181"/>
    </location>
    <ligand>
        <name>substrate</name>
    </ligand>
</feature>
<comment type="miscellaneous">
    <text evidence="4">Although this enzyme belongs to the family of MTA phosphorylases based on sequence homology, it lacks several conserved amino acids in the substrate binding pocket that confer specificity towards MTA.</text>
</comment>
<dbReference type="AlphaFoldDB" id="A0A2M6W5I2"/>
<feature type="binding site" evidence="4">
    <location>
        <position position="9"/>
    </location>
    <ligand>
        <name>phosphate</name>
        <dbReference type="ChEBI" id="CHEBI:43474"/>
    </ligand>
</feature>
<evidence type="ECO:0000313" key="7">
    <source>
        <dbReference type="Proteomes" id="UP000231426"/>
    </source>
</evidence>
<name>A0A2M6W5I2_9BACT</name>
<dbReference type="UniPathway" id="UPA00606"/>
<organism evidence="6 7">
    <name type="scientific">Candidatus Magasanikbacteria bacterium CG10_big_fil_rev_8_21_14_0_10_36_32</name>
    <dbReference type="NCBI Taxonomy" id="1974646"/>
    <lineage>
        <taxon>Bacteria</taxon>
        <taxon>Candidatus Magasanikiibacteriota</taxon>
    </lineage>
</organism>
<gene>
    <name evidence="6" type="primary">mtnP</name>
    <name evidence="6" type="ORF">COU29_04485</name>
</gene>
<feature type="domain" description="Nucleoside phosphorylase" evidence="5">
    <location>
        <begin position="2"/>
        <end position="240"/>
    </location>
</feature>
<comment type="similarity">
    <text evidence="4">Belongs to the PNP/MTAP phosphorylase family. MTAP subfamily.</text>
</comment>
<feature type="binding site" evidence="4">
    <location>
        <begin position="51"/>
        <end position="52"/>
    </location>
    <ligand>
        <name>phosphate</name>
        <dbReference type="ChEBI" id="CHEBI:43474"/>
    </ligand>
</feature>
<dbReference type="PANTHER" id="PTHR42679:SF2">
    <property type="entry name" value="S-METHYL-5'-THIOADENOSINE PHOSPHORYLASE"/>
    <property type="match status" value="1"/>
</dbReference>
<dbReference type="SUPFAM" id="SSF53167">
    <property type="entry name" value="Purine and uridine phosphorylases"/>
    <property type="match status" value="1"/>
</dbReference>
<evidence type="ECO:0000256" key="1">
    <source>
        <dbReference type="ARBA" id="ARBA00022676"/>
    </source>
</evidence>
<evidence type="ECO:0000256" key="2">
    <source>
        <dbReference type="ARBA" id="ARBA00022679"/>
    </source>
</evidence>
<comment type="function">
    <text evidence="4">Purine nucleoside phosphorylase involved in purine salvage.</text>
</comment>
<sequence>MKIGIIGGSGLDDPKILENFEEFEIDTPYGKPSSVLTAGKISGRDVVILARHGKGHTIAPTKVPFRANIWALKEAGCTHILATTACGSLREEIKPRHIVFPDQFIDFTKLRTLTFFEDKVVHTSMADPFCEDLRKKLIETAEELNMEHHKQGTLITIEGPRFSTRAESLMLQKLGADVINMSTVPEVTLARELGLNYASIAMSTDYDCWKAGEEPVTFEMVLKVMEHNAINVKKLLLKVIPKI</sequence>
<dbReference type="InterPro" id="IPR035994">
    <property type="entry name" value="Nucleoside_phosphorylase_sf"/>
</dbReference>
<dbReference type="GO" id="GO:0006166">
    <property type="term" value="P:purine ribonucleoside salvage"/>
    <property type="evidence" value="ECO:0007669"/>
    <property type="project" value="UniProtKB-UniRule"/>
</dbReference>
<feature type="site" description="Important for substrate specificity" evidence="4">
    <location>
        <position position="218"/>
    </location>
</feature>
<evidence type="ECO:0000313" key="6">
    <source>
        <dbReference type="EMBL" id="PIT88036.1"/>
    </source>
</evidence>
<evidence type="ECO:0000256" key="4">
    <source>
        <dbReference type="HAMAP-Rule" id="MF_01963"/>
    </source>
</evidence>
<dbReference type="NCBIfam" id="NF006599">
    <property type="entry name" value="PRK09136.1"/>
    <property type="match status" value="1"/>
</dbReference>
<dbReference type="Pfam" id="PF01048">
    <property type="entry name" value="PNP_UDP_1"/>
    <property type="match status" value="1"/>
</dbReference>
<dbReference type="CDD" id="cd09010">
    <property type="entry name" value="MTAP_SsMTAPII_like_MTIP"/>
    <property type="match status" value="1"/>
</dbReference>
<feature type="site" description="Important for substrate specificity" evidence="4">
    <location>
        <position position="163"/>
    </location>
</feature>
<feature type="binding site" evidence="4">
    <location>
        <position position="182"/>
    </location>
    <ligand>
        <name>phosphate</name>
        <dbReference type="ChEBI" id="CHEBI:43474"/>
    </ligand>
</feature>
<dbReference type="EMBL" id="PFBV01000006">
    <property type="protein sequence ID" value="PIT88036.1"/>
    <property type="molecule type" value="Genomic_DNA"/>
</dbReference>
<keyword evidence="3 4" id="KW-0660">Purine salvage</keyword>
<comment type="caution">
    <text evidence="6">The sequence shown here is derived from an EMBL/GenBank/DDBJ whole genome shotgun (WGS) entry which is preliminary data.</text>
</comment>
<keyword evidence="2 4" id="KW-0808">Transferase</keyword>
<dbReference type="GO" id="GO:0019509">
    <property type="term" value="P:L-methionine salvage from methylthioadenosine"/>
    <property type="evidence" value="ECO:0007669"/>
    <property type="project" value="TreeGrafter"/>
</dbReference>
<dbReference type="Gene3D" id="3.40.50.1580">
    <property type="entry name" value="Nucleoside phosphorylase domain"/>
    <property type="match status" value="1"/>
</dbReference>
<evidence type="ECO:0000256" key="3">
    <source>
        <dbReference type="ARBA" id="ARBA00022726"/>
    </source>
</evidence>
<reference evidence="7" key="1">
    <citation type="submission" date="2017-09" db="EMBL/GenBank/DDBJ databases">
        <title>Depth-based differentiation of microbial function through sediment-hosted aquifers and enrichment of novel symbionts in the deep terrestrial subsurface.</title>
        <authorList>
            <person name="Probst A.J."/>
            <person name="Ladd B."/>
            <person name="Jarett J.K."/>
            <person name="Geller-Mcgrath D.E."/>
            <person name="Sieber C.M.K."/>
            <person name="Emerson J.B."/>
            <person name="Anantharaman K."/>
            <person name="Thomas B.C."/>
            <person name="Malmstrom R."/>
            <person name="Stieglmeier M."/>
            <person name="Klingl A."/>
            <person name="Woyke T."/>
            <person name="Ryan C.M."/>
            <person name="Banfield J.F."/>
        </authorList>
    </citation>
    <scope>NUCLEOTIDE SEQUENCE [LARGE SCALE GENOMIC DNA]</scope>
</reference>
<evidence type="ECO:0000259" key="5">
    <source>
        <dbReference type="Pfam" id="PF01048"/>
    </source>
</evidence>
<keyword evidence="1 4" id="KW-0328">Glycosyltransferase</keyword>
<accession>A0A2M6W5I2</accession>
<dbReference type="InterPro" id="IPR018099">
    <property type="entry name" value="Purine_phosphorylase-2_CS"/>
</dbReference>
<dbReference type="NCBIfam" id="TIGR01694">
    <property type="entry name" value="MTAP"/>
    <property type="match status" value="1"/>
</dbReference>
<feature type="binding site" evidence="4">
    <location>
        <begin position="84"/>
        <end position="85"/>
    </location>
    <ligand>
        <name>phosphate</name>
        <dbReference type="ChEBI" id="CHEBI:43474"/>
    </ligand>
</feature>
<protein>
    <recommendedName>
        <fullName evidence="4">Purine nucleoside phosphorylase</fullName>
        <shortName evidence="4">PNP</shortName>
        <ecNumber evidence="4">2.4.2.1</ecNumber>
    </recommendedName>
</protein>
<dbReference type="HAMAP" id="MF_01963">
    <property type="entry name" value="MTAP"/>
    <property type="match status" value="1"/>
</dbReference>
<dbReference type="GO" id="GO:0005829">
    <property type="term" value="C:cytosol"/>
    <property type="evidence" value="ECO:0007669"/>
    <property type="project" value="TreeGrafter"/>
</dbReference>
<dbReference type="PANTHER" id="PTHR42679">
    <property type="entry name" value="S-METHYL-5'-THIOADENOSINE PHOSPHORYLASE"/>
    <property type="match status" value="1"/>
</dbReference>
<dbReference type="InterPro" id="IPR010044">
    <property type="entry name" value="MTAP"/>
</dbReference>
<feature type="binding site" evidence="4">
    <location>
        <begin position="205"/>
        <end position="207"/>
    </location>
    <ligand>
        <name>substrate</name>
    </ligand>
</feature>
<dbReference type="GO" id="GO:0017061">
    <property type="term" value="F:S-methyl-5-thioadenosine phosphorylase activity"/>
    <property type="evidence" value="ECO:0007669"/>
    <property type="project" value="InterPro"/>
</dbReference>
<proteinExistence type="inferred from homology"/>